<dbReference type="EMBL" id="SNXY01000009">
    <property type="protein sequence ID" value="TDP83340.1"/>
    <property type="molecule type" value="Genomic_DNA"/>
</dbReference>
<gene>
    <name evidence="2" type="ORF">EDD54_3302</name>
</gene>
<evidence type="ECO:0000313" key="2">
    <source>
        <dbReference type="EMBL" id="TDP83340.1"/>
    </source>
</evidence>
<dbReference type="Proteomes" id="UP000294547">
    <property type="component" value="Unassembled WGS sequence"/>
</dbReference>
<protein>
    <submittedName>
        <fullName evidence="2">Uncharacterized protein DUF1499</fullName>
    </submittedName>
</protein>
<dbReference type="AlphaFoldDB" id="A0A4R6RB41"/>
<keyword evidence="1" id="KW-1133">Transmembrane helix</keyword>
<comment type="caution">
    <text evidence="2">The sequence shown here is derived from an EMBL/GenBank/DDBJ whole genome shotgun (WGS) entry which is preliminary data.</text>
</comment>
<feature type="transmembrane region" description="Helical" evidence="1">
    <location>
        <begin position="42"/>
        <end position="68"/>
    </location>
</feature>
<keyword evidence="3" id="KW-1185">Reference proteome</keyword>
<evidence type="ECO:0000313" key="3">
    <source>
        <dbReference type="Proteomes" id="UP000294547"/>
    </source>
</evidence>
<name>A0A4R6RB41_9HYPH</name>
<feature type="transmembrane region" description="Helical" evidence="1">
    <location>
        <begin position="80"/>
        <end position="103"/>
    </location>
</feature>
<keyword evidence="1" id="KW-0472">Membrane</keyword>
<evidence type="ECO:0000256" key="1">
    <source>
        <dbReference type="SAM" id="Phobius"/>
    </source>
</evidence>
<dbReference type="Pfam" id="PF07386">
    <property type="entry name" value="DUF1499"/>
    <property type="match status" value="1"/>
</dbReference>
<organism evidence="2 3">
    <name type="scientific">Oharaeibacter diazotrophicus</name>
    <dbReference type="NCBI Taxonomy" id="1920512"/>
    <lineage>
        <taxon>Bacteria</taxon>
        <taxon>Pseudomonadati</taxon>
        <taxon>Pseudomonadota</taxon>
        <taxon>Alphaproteobacteria</taxon>
        <taxon>Hyphomicrobiales</taxon>
        <taxon>Pleomorphomonadaceae</taxon>
        <taxon>Oharaeibacter</taxon>
    </lineage>
</organism>
<reference evidence="2 3" key="1">
    <citation type="submission" date="2019-03" db="EMBL/GenBank/DDBJ databases">
        <title>Genomic Encyclopedia of Type Strains, Phase IV (KMG-IV): sequencing the most valuable type-strain genomes for metagenomic binning, comparative biology and taxonomic classification.</title>
        <authorList>
            <person name="Goeker M."/>
        </authorList>
    </citation>
    <scope>NUCLEOTIDE SEQUENCE [LARGE SCALE GENOMIC DNA]</scope>
    <source>
        <strain evidence="2 3">DSM 102969</strain>
    </source>
</reference>
<sequence length="257" mass="26718">MKSLPPRPARAVGPARFFGALAFAVLAEAALARRFDLVDGTTLMAALATVPVIAAVGIGCALVAFADVWRDGSPGLGRALGGFALSALALAPLAGAAGGALLFPPIDEVSTDLDDRPVFHARPPRPALPIETRAPVTDYADLQRSFYPDILPRSLPLSTVEAHAVVARTLAELGWTVTAEAEPASEDDTGTLDAEARSLLLGLPIDVAVRIAPDGAGSRIDVRSGSQMPMVDLGENARRIRAFFAKLDEVAKRPAAG</sequence>
<dbReference type="InterPro" id="IPR010865">
    <property type="entry name" value="DUF1499"/>
</dbReference>
<keyword evidence="1" id="KW-0812">Transmembrane</keyword>
<dbReference type="RefSeq" id="WP_126538208.1">
    <property type="nucleotide sequence ID" value="NZ_BSPM01000009.1"/>
</dbReference>
<proteinExistence type="predicted"/>
<accession>A0A4R6RB41</accession>
<dbReference type="OrthoDB" id="1523552at2"/>